<keyword evidence="2" id="KW-0812">Transmembrane</keyword>
<evidence type="ECO:0000313" key="3">
    <source>
        <dbReference type="EMBL" id="KAG8059128.1"/>
    </source>
</evidence>
<keyword evidence="2" id="KW-1133">Transmembrane helix</keyword>
<name>A0A8J5RVS9_ZIZPA</name>
<feature type="region of interest" description="Disordered" evidence="1">
    <location>
        <begin position="59"/>
        <end position="91"/>
    </location>
</feature>
<dbReference type="EMBL" id="JAAALK010000287">
    <property type="protein sequence ID" value="KAG8059128.1"/>
    <property type="molecule type" value="Genomic_DNA"/>
</dbReference>
<keyword evidence="2" id="KW-0472">Membrane</keyword>
<accession>A0A8J5RVS9</accession>
<dbReference type="AlphaFoldDB" id="A0A8J5RVS9"/>
<reference evidence="3" key="1">
    <citation type="journal article" date="2021" name="bioRxiv">
        <title>Whole Genome Assembly and Annotation of Northern Wild Rice, Zizania palustris L., Supports a Whole Genome Duplication in the Zizania Genus.</title>
        <authorList>
            <person name="Haas M."/>
            <person name="Kono T."/>
            <person name="Macchietto M."/>
            <person name="Millas R."/>
            <person name="McGilp L."/>
            <person name="Shao M."/>
            <person name="Duquette J."/>
            <person name="Hirsch C.N."/>
            <person name="Kimball J."/>
        </authorList>
    </citation>
    <scope>NUCLEOTIDE SEQUENCE</scope>
    <source>
        <tissue evidence="3">Fresh leaf tissue</tissue>
    </source>
</reference>
<evidence type="ECO:0000256" key="1">
    <source>
        <dbReference type="SAM" id="MobiDB-lite"/>
    </source>
</evidence>
<proteinExistence type="predicted"/>
<comment type="caution">
    <text evidence="3">The sequence shown here is derived from an EMBL/GenBank/DDBJ whole genome shotgun (WGS) entry which is preliminary data.</text>
</comment>
<gene>
    <name evidence="3" type="ORF">GUJ93_ZPchr0002g25753</name>
</gene>
<organism evidence="3 4">
    <name type="scientific">Zizania palustris</name>
    <name type="common">Northern wild rice</name>
    <dbReference type="NCBI Taxonomy" id="103762"/>
    <lineage>
        <taxon>Eukaryota</taxon>
        <taxon>Viridiplantae</taxon>
        <taxon>Streptophyta</taxon>
        <taxon>Embryophyta</taxon>
        <taxon>Tracheophyta</taxon>
        <taxon>Spermatophyta</taxon>
        <taxon>Magnoliopsida</taxon>
        <taxon>Liliopsida</taxon>
        <taxon>Poales</taxon>
        <taxon>Poaceae</taxon>
        <taxon>BOP clade</taxon>
        <taxon>Oryzoideae</taxon>
        <taxon>Oryzeae</taxon>
        <taxon>Zizaniinae</taxon>
        <taxon>Zizania</taxon>
    </lineage>
</organism>
<protein>
    <submittedName>
        <fullName evidence="3">Uncharacterized protein</fullName>
    </submittedName>
</protein>
<feature type="transmembrane region" description="Helical" evidence="2">
    <location>
        <begin position="33"/>
        <end position="54"/>
    </location>
</feature>
<reference evidence="3" key="2">
    <citation type="submission" date="2021-02" db="EMBL/GenBank/DDBJ databases">
        <authorList>
            <person name="Kimball J.A."/>
            <person name="Haas M.W."/>
            <person name="Macchietto M."/>
            <person name="Kono T."/>
            <person name="Duquette J."/>
            <person name="Shao M."/>
        </authorList>
    </citation>
    <scope>NUCLEOTIDE SEQUENCE</scope>
    <source>
        <tissue evidence="3">Fresh leaf tissue</tissue>
    </source>
</reference>
<keyword evidence="4" id="KW-1185">Reference proteome</keyword>
<sequence>MKGLSMHPNPGQREREETGSRRPAGVLLRLVGIFYFGLWLAASFFGSLNGVAALDPRNPQQREAAQNKPGMMKEQKSIKQQPQRKKTASKESTNKICFPVLFCMENRVCLAASERSFQSEVHTKMTCC</sequence>
<evidence type="ECO:0000313" key="4">
    <source>
        <dbReference type="Proteomes" id="UP000729402"/>
    </source>
</evidence>
<evidence type="ECO:0000256" key="2">
    <source>
        <dbReference type="SAM" id="Phobius"/>
    </source>
</evidence>
<feature type="region of interest" description="Disordered" evidence="1">
    <location>
        <begin position="1"/>
        <end position="20"/>
    </location>
</feature>
<dbReference type="Proteomes" id="UP000729402">
    <property type="component" value="Unassembled WGS sequence"/>
</dbReference>